<proteinExistence type="predicted"/>
<organism evidence="1 2">
    <name type="scientific">Dibothriocephalus latus</name>
    <name type="common">Fish tapeworm</name>
    <name type="synonym">Diphyllobothrium latum</name>
    <dbReference type="NCBI Taxonomy" id="60516"/>
    <lineage>
        <taxon>Eukaryota</taxon>
        <taxon>Metazoa</taxon>
        <taxon>Spiralia</taxon>
        <taxon>Lophotrochozoa</taxon>
        <taxon>Platyhelminthes</taxon>
        <taxon>Cestoda</taxon>
        <taxon>Eucestoda</taxon>
        <taxon>Diphyllobothriidea</taxon>
        <taxon>Diphyllobothriidae</taxon>
        <taxon>Dibothriocephalus</taxon>
    </lineage>
</organism>
<sequence>MYSTLVSTFQEETQELVDIASITLREVEVDLKSWEDIMLRDRVPEKSVKNIAAIWKNLLKVKADVEQIMEALKNSGTPSSPSGVQGPRFFRSRARGHFTQPVSIFSK</sequence>
<evidence type="ECO:0000313" key="1">
    <source>
        <dbReference type="EMBL" id="VDN39630.1"/>
    </source>
</evidence>
<keyword evidence="2" id="KW-1185">Reference proteome</keyword>
<accession>A0A3P7NH73</accession>
<evidence type="ECO:0000313" key="2">
    <source>
        <dbReference type="Proteomes" id="UP000281553"/>
    </source>
</evidence>
<reference evidence="1 2" key="1">
    <citation type="submission" date="2018-11" db="EMBL/GenBank/DDBJ databases">
        <authorList>
            <consortium name="Pathogen Informatics"/>
        </authorList>
    </citation>
    <scope>NUCLEOTIDE SEQUENCE [LARGE SCALE GENOMIC DNA]</scope>
</reference>
<name>A0A3P7NH73_DIBLA</name>
<protein>
    <submittedName>
        <fullName evidence="1">Uncharacterized protein</fullName>
    </submittedName>
</protein>
<dbReference type="Proteomes" id="UP000281553">
    <property type="component" value="Unassembled WGS sequence"/>
</dbReference>
<dbReference type="EMBL" id="UYRU01096116">
    <property type="protein sequence ID" value="VDN39630.1"/>
    <property type="molecule type" value="Genomic_DNA"/>
</dbReference>
<gene>
    <name evidence="1" type="ORF">DILT_LOCUS17957</name>
</gene>
<dbReference type="AlphaFoldDB" id="A0A3P7NH73"/>